<sequence length="53" mass="6077">MLGDRSTYCDIVSSMLLSLKKHWVVGSLNHNWELVIGNWQLVIVFNPLYVTAD</sequence>
<organism evidence="1">
    <name type="scientific">uncultured Microcoleus sp</name>
    <dbReference type="NCBI Taxonomy" id="259945"/>
    <lineage>
        <taxon>Bacteria</taxon>
        <taxon>Bacillati</taxon>
        <taxon>Cyanobacteriota</taxon>
        <taxon>Cyanophyceae</taxon>
        <taxon>Oscillatoriophycideae</taxon>
        <taxon>Oscillatoriales</taxon>
        <taxon>Microcoleaceae</taxon>
        <taxon>Microcoleus</taxon>
        <taxon>environmental samples</taxon>
    </lineage>
</organism>
<name>A0A6J4NZU2_9CYAN</name>
<reference evidence="1" key="1">
    <citation type="submission" date="2020-02" db="EMBL/GenBank/DDBJ databases">
        <authorList>
            <person name="Meier V. D."/>
        </authorList>
    </citation>
    <scope>NUCLEOTIDE SEQUENCE</scope>
    <source>
        <strain evidence="1">AVDCRST_MAG84</strain>
    </source>
</reference>
<evidence type="ECO:0000313" key="1">
    <source>
        <dbReference type="EMBL" id="CAA9398594.1"/>
    </source>
</evidence>
<protein>
    <submittedName>
        <fullName evidence="1">Uncharacterized protein</fullName>
    </submittedName>
</protein>
<gene>
    <name evidence="1" type="ORF">AVDCRST_MAG84-6003</name>
</gene>
<proteinExistence type="predicted"/>
<accession>A0A6J4NZU2</accession>
<dbReference type="EMBL" id="CADCTZ010001451">
    <property type="protein sequence ID" value="CAA9398594.1"/>
    <property type="molecule type" value="Genomic_DNA"/>
</dbReference>
<dbReference type="AlphaFoldDB" id="A0A6J4NZU2"/>